<feature type="domain" description="Myb-like" evidence="9">
    <location>
        <begin position="9"/>
        <end position="61"/>
    </location>
</feature>
<reference evidence="11 12" key="1">
    <citation type="submission" date="2019-12" db="EMBL/GenBank/DDBJ databases">
        <authorList>
            <person name="Alioto T."/>
            <person name="Alioto T."/>
            <person name="Gomez Garrido J."/>
        </authorList>
    </citation>
    <scope>NUCLEOTIDE SEQUENCE [LARGE SCALE GENOMIC DNA]</scope>
</reference>
<dbReference type="OrthoDB" id="2143914at2759"/>
<evidence type="ECO:0000313" key="11">
    <source>
        <dbReference type="EMBL" id="CAA3004018.1"/>
    </source>
</evidence>
<dbReference type="PANTHER" id="PTHR47994">
    <property type="entry name" value="F14D16.11-RELATED"/>
    <property type="match status" value="1"/>
</dbReference>
<keyword evidence="12" id="KW-1185">Reference proteome</keyword>
<dbReference type="GO" id="GO:0051707">
    <property type="term" value="P:response to other organism"/>
    <property type="evidence" value="ECO:0007669"/>
    <property type="project" value="UniProtKB-ARBA"/>
</dbReference>
<evidence type="ECO:0000256" key="8">
    <source>
        <dbReference type="SAM" id="MobiDB-lite"/>
    </source>
</evidence>
<organism evidence="11 12">
    <name type="scientific">Olea europaea subsp. europaea</name>
    <dbReference type="NCBI Taxonomy" id="158383"/>
    <lineage>
        <taxon>Eukaryota</taxon>
        <taxon>Viridiplantae</taxon>
        <taxon>Streptophyta</taxon>
        <taxon>Embryophyta</taxon>
        <taxon>Tracheophyta</taxon>
        <taxon>Spermatophyta</taxon>
        <taxon>Magnoliopsida</taxon>
        <taxon>eudicotyledons</taxon>
        <taxon>Gunneridae</taxon>
        <taxon>Pentapetalae</taxon>
        <taxon>asterids</taxon>
        <taxon>lamiids</taxon>
        <taxon>Lamiales</taxon>
        <taxon>Oleaceae</taxon>
        <taxon>Oleeae</taxon>
        <taxon>Olea</taxon>
    </lineage>
</organism>
<dbReference type="Pfam" id="PF00249">
    <property type="entry name" value="Myb_DNA-binding"/>
    <property type="match status" value="2"/>
</dbReference>
<feature type="compositionally biased region" description="Polar residues" evidence="8">
    <location>
        <begin position="135"/>
        <end position="144"/>
    </location>
</feature>
<evidence type="ECO:0000256" key="3">
    <source>
        <dbReference type="ARBA" id="ARBA00023015"/>
    </source>
</evidence>
<feature type="region of interest" description="Disordered" evidence="8">
    <location>
        <begin position="120"/>
        <end position="170"/>
    </location>
</feature>
<evidence type="ECO:0000256" key="6">
    <source>
        <dbReference type="ARBA" id="ARBA00023242"/>
    </source>
</evidence>
<dbReference type="EMBL" id="CACTIH010006071">
    <property type="protein sequence ID" value="CAA3004018.1"/>
    <property type="molecule type" value="Genomic_DNA"/>
</dbReference>
<dbReference type="FunFam" id="1.10.10.60:FF:000394">
    <property type="entry name" value="MYB transcription factor"/>
    <property type="match status" value="1"/>
</dbReference>
<evidence type="ECO:0000256" key="1">
    <source>
        <dbReference type="ARBA" id="ARBA00004123"/>
    </source>
</evidence>
<feature type="domain" description="HTH myb-type" evidence="10">
    <location>
        <begin position="9"/>
        <end position="61"/>
    </location>
</feature>
<dbReference type="Proteomes" id="UP000594638">
    <property type="component" value="Unassembled WGS sequence"/>
</dbReference>
<accession>A0A8S0TFM7</accession>
<dbReference type="InterPro" id="IPR009057">
    <property type="entry name" value="Homeodomain-like_sf"/>
</dbReference>
<comment type="function">
    <text evidence="7">Transcription factor.</text>
</comment>
<dbReference type="SMART" id="SM00717">
    <property type="entry name" value="SANT"/>
    <property type="match status" value="2"/>
</dbReference>
<evidence type="ECO:0000256" key="2">
    <source>
        <dbReference type="ARBA" id="ARBA00022737"/>
    </source>
</evidence>
<dbReference type="InterPro" id="IPR001005">
    <property type="entry name" value="SANT/Myb"/>
</dbReference>
<evidence type="ECO:0000256" key="7">
    <source>
        <dbReference type="ARBA" id="ARBA00057804"/>
    </source>
</evidence>
<dbReference type="GO" id="GO:0005634">
    <property type="term" value="C:nucleus"/>
    <property type="evidence" value="ECO:0007669"/>
    <property type="project" value="UniProtKB-SubCell"/>
</dbReference>
<evidence type="ECO:0000256" key="5">
    <source>
        <dbReference type="ARBA" id="ARBA00023163"/>
    </source>
</evidence>
<dbReference type="SUPFAM" id="SSF46689">
    <property type="entry name" value="Homeodomain-like"/>
    <property type="match status" value="1"/>
</dbReference>
<dbReference type="GO" id="GO:0000976">
    <property type="term" value="F:transcription cis-regulatory region binding"/>
    <property type="evidence" value="ECO:0007669"/>
    <property type="project" value="UniProtKB-ARBA"/>
</dbReference>
<gene>
    <name evidence="11" type="ORF">OLEA9_A097981</name>
</gene>
<dbReference type="PROSITE" id="PS51294">
    <property type="entry name" value="HTH_MYB"/>
    <property type="match status" value="2"/>
</dbReference>
<comment type="subcellular location">
    <subcellularLocation>
        <location evidence="1">Nucleus</location>
    </subcellularLocation>
</comment>
<proteinExistence type="predicted"/>
<evidence type="ECO:0000313" key="12">
    <source>
        <dbReference type="Proteomes" id="UP000594638"/>
    </source>
</evidence>
<keyword evidence="6" id="KW-0539">Nucleus</keyword>
<dbReference type="CDD" id="cd00167">
    <property type="entry name" value="SANT"/>
    <property type="match status" value="2"/>
</dbReference>
<dbReference type="InterPro" id="IPR015495">
    <property type="entry name" value="Myb_TF_plants"/>
</dbReference>
<evidence type="ECO:0000259" key="10">
    <source>
        <dbReference type="PROSITE" id="PS51294"/>
    </source>
</evidence>
<dbReference type="AlphaFoldDB" id="A0A8S0TFM7"/>
<sequence length="198" mass="22668">MGSQECFEKVDSTKGFWTAEEDEKLRNLILKNGQCSWRSVPKLAGLSRCSKSCRLRWKNYLSPDLKMGLLSEDEEEIVIDLHAKLGNRWSKIASHLPGRTDNCIKNHWNTRIKKKLMNTGIDPLTHNPLPPPTPDQQLENQEPPSQVVDRNRDPETSMQSTITEDKSMGASPFKDLQFPLDFIDYTDILSVLYDDFSS</sequence>
<comment type="caution">
    <text evidence="11">The sequence shown here is derived from an EMBL/GenBank/DDBJ whole genome shotgun (WGS) entry which is preliminary data.</text>
</comment>
<dbReference type="Gramene" id="OE9A097981T1">
    <property type="protein sequence ID" value="OE9A097981C1"/>
    <property type="gene ID" value="OE9A097981"/>
</dbReference>
<dbReference type="Gene3D" id="1.10.10.60">
    <property type="entry name" value="Homeodomain-like"/>
    <property type="match status" value="2"/>
</dbReference>
<dbReference type="PANTHER" id="PTHR47994:SF5">
    <property type="entry name" value="F14D16.11-RELATED"/>
    <property type="match status" value="1"/>
</dbReference>
<name>A0A8S0TFM7_OLEEU</name>
<keyword evidence="5" id="KW-0804">Transcription</keyword>
<dbReference type="FunFam" id="1.10.10.60:FF:000001">
    <property type="entry name" value="MYB-related transcription factor"/>
    <property type="match status" value="1"/>
</dbReference>
<keyword evidence="3" id="KW-0805">Transcription regulation</keyword>
<evidence type="ECO:0000256" key="4">
    <source>
        <dbReference type="ARBA" id="ARBA00023125"/>
    </source>
</evidence>
<keyword evidence="4" id="KW-0238">DNA-binding</keyword>
<protein>
    <submittedName>
        <fullName evidence="11">ODORANT1-like</fullName>
    </submittedName>
</protein>
<evidence type="ECO:0000259" key="9">
    <source>
        <dbReference type="PROSITE" id="PS50090"/>
    </source>
</evidence>
<dbReference type="PROSITE" id="PS50090">
    <property type="entry name" value="MYB_LIKE"/>
    <property type="match status" value="2"/>
</dbReference>
<keyword evidence="2" id="KW-0677">Repeat</keyword>
<feature type="domain" description="HTH myb-type" evidence="10">
    <location>
        <begin position="62"/>
        <end position="116"/>
    </location>
</feature>
<dbReference type="GO" id="GO:0080090">
    <property type="term" value="P:regulation of primary metabolic process"/>
    <property type="evidence" value="ECO:0007669"/>
    <property type="project" value="UniProtKB-ARBA"/>
</dbReference>
<dbReference type="InterPro" id="IPR017930">
    <property type="entry name" value="Myb_dom"/>
</dbReference>
<feature type="domain" description="Myb-like" evidence="9">
    <location>
        <begin position="62"/>
        <end position="112"/>
    </location>
</feature>